<dbReference type="EMBL" id="CP063194">
    <property type="protein sequence ID" value="WCZ37894.1"/>
    <property type="molecule type" value="Genomic_DNA"/>
</dbReference>
<evidence type="ECO:0000313" key="2">
    <source>
        <dbReference type="EMBL" id="WCZ37894.1"/>
    </source>
</evidence>
<proteinExistence type="predicted"/>
<evidence type="ECO:0000256" key="1">
    <source>
        <dbReference type="SAM" id="MobiDB-lite"/>
    </source>
</evidence>
<keyword evidence="3" id="KW-1185">Reference proteome</keyword>
<dbReference type="Proteomes" id="UP001218071">
    <property type="component" value="Chromosome"/>
</dbReference>
<evidence type="ECO:0000313" key="3">
    <source>
        <dbReference type="Proteomes" id="UP001218071"/>
    </source>
</evidence>
<gene>
    <name evidence="2" type="ORF">CJEDD_01335</name>
</gene>
<accession>A0ABY7UHQ1</accession>
<evidence type="ECO:0008006" key="4">
    <source>
        <dbReference type="Google" id="ProtNLM"/>
    </source>
</evidence>
<sequence length="256" mass="27307">MNKAWKIALSIVAAVLLLFAIAEVGIRAFVAHEVTSQAPEGTSVSFGPSPVTIGLLGGKFPHMKVDQQSSLVVNGDDVQGTPASVVEMDNIRIADGDPVADSLHLTTELPNDFVRAMLNNQLKQQLGDNFLANLITVSDVTSNPDAETFTITFTAGAAGIELHPEMRDGHLTFDARSTELFGFDLPGEVAQAISDAMSQGVEDEATEGMRVEDFTVVPGGLKVQVAGENVNFRELQDQQQAPDQLQTGQQAPAYQS</sequence>
<name>A0ABY7UHQ1_9CORY</name>
<dbReference type="Pfam" id="PF11209">
    <property type="entry name" value="LmeA"/>
    <property type="match status" value="1"/>
</dbReference>
<feature type="region of interest" description="Disordered" evidence="1">
    <location>
        <begin position="235"/>
        <end position="256"/>
    </location>
</feature>
<dbReference type="RefSeq" id="WP_052333855.1">
    <property type="nucleotide sequence ID" value="NZ_CBYN010000120.1"/>
</dbReference>
<reference evidence="2 3" key="1">
    <citation type="submission" date="2020-10" db="EMBL/GenBank/DDBJ databases">
        <title>Complete genome sequence of Corynebacterium jeddahense DSM 45997, type strain of Corynebacterium jeddahense.</title>
        <authorList>
            <person name="Busche T."/>
            <person name="Kalinowski J."/>
            <person name="Ruckert C."/>
        </authorList>
    </citation>
    <scope>NUCLEOTIDE SEQUENCE [LARGE SCALE GENOMIC DNA]</scope>
    <source>
        <strain evidence="2 3">DSM 45997</strain>
    </source>
</reference>
<protein>
    <recommendedName>
        <fullName evidence="4">Secreted protein</fullName>
    </recommendedName>
</protein>
<dbReference type="InterPro" id="IPR021373">
    <property type="entry name" value="DUF2993"/>
</dbReference>
<organism evidence="2 3">
    <name type="scientific">Corynebacterium jeddahense</name>
    <dbReference type="NCBI Taxonomy" id="1414719"/>
    <lineage>
        <taxon>Bacteria</taxon>
        <taxon>Bacillati</taxon>
        <taxon>Actinomycetota</taxon>
        <taxon>Actinomycetes</taxon>
        <taxon>Mycobacteriales</taxon>
        <taxon>Corynebacteriaceae</taxon>
        <taxon>Corynebacterium</taxon>
    </lineage>
</organism>
<feature type="compositionally biased region" description="Low complexity" evidence="1">
    <location>
        <begin position="237"/>
        <end position="256"/>
    </location>
</feature>